<dbReference type="AlphaFoldDB" id="A0A2I0HFL0"/>
<keyword evidence="2" id="KW-1185">Reference proteome</keyword>
<organism evidence="1 2">
    <name type="scientific">Punica granatum</name>
    <name type="common">Pomegranate</name>
    <dbReference type="NCBI Taxonomy" id="22663"/>
    <lineage>
        <taxon>Eukaryota</taxon>
        <taxon>Viridiplantae</taxon>
        <taxon>Streptophyta</taxon>
        <taxon>Embryophyta</taxon>
        <taxon>Tracheophyta</taxon>
        <taxon>Spermatophyta</taxon>
        <taxon>Magnoliopsida</taxon>
        <taxon>eudicotyledons</taxon>
        <taxon>Gunneridae</taxon>
        <taxon>Pentapetalae</taxon>
        <taxon>rosids</taxon>
        <taxon>malvids</taxon>
        <taxon>Myrtales</taxon>
        <taxon>Lythraceae</taxon>
        <taxon>Punica</taxon>
    </lineage>
</organism>
<reference evidence="1 2" key="1">
    <citation type="submission" date="2017-11" db="EMBL/GenBank/DDBJ databases">
        <title>De-novo sequencing of pomegranate (Punica granatum L.) genome.</title>
        <authorList>
            <person name="Akparov Z."/>
            <person name="Amiraslanov A."/>
            <person name="Hajiyeva S."/>
            <person name="Abbasov M."/>
            <person name="Kaur K."/>
            <person name="Hamwieh A."/>
            <person name="Solovyev V."/>
            <person name="Salamov A."/>
            <person name="Braich B."/>
            <person name="Kosarev P."/>
            <person name="Mahmoud A."/>
            <person name="Hajiyev E."/>
            <person name="Babayeva S."/>
            <person name="Izzatullayeva V."/>
            <person name="Mammadov A."/>
            <person name="Mammadov A."/>
            <person name="Sharifova S."/>
            <person name="Ojaghi J."/>
            <person name="Eynullazada K."/>
            <person name="Bayramov B."/>
            <person name="Abdulazimova A."/>
            <person name="Shahmuradov I."/>
        </authorList>
    </citation>
    <scope>NUCLEOTIDE SEQUENCE [LARGE SCALE GENOMIC DNA]</scope>
    <source>
        <strain evidence="2">cv. AG2017</strain>
        <tissue evidence="1">Leaf</tissue>
    </source>
</reference>
<comment type="caution">
    <text evidence="1">The sequence shown here is derived from an EMBL/GenBank/DDBJ whole genome shotgun (WGS) entry which is preliminary data.</text>
</comment>
<accession>A0A2I0HFL0</accession>
<protein>
    <submittedName>
        <fullName evidence="1">Uncharacterized protein</fullName>
    </submittedName>
</protein>
<feature type="non-terminal residue" evidence="1">
    <location>
        <position position="71"/>
    </location>
</feature>
<gene>
    <name evidence="1" type="ORF">CRG98_049145</name>
</gene>
<evidence type="ECO:0000313" key="2">
    <source>
        <dbReference type="Proteomes" id="UP000233551"/>
    </source>
</evidence>
<evidence type="ECO:0000313" key="1">
    <source>
        <dbReference type="EMBL" id="PKI26166.1"/>
    </source>
</evidence>
<sequence>MVASSGSVDPFTKVENKNRTCTLRAALICFHLLNLQIIPPRCRYTNDVNHVGRSSVGGGVAVEGHPIHDPR</sequence>
<dbReference type="EMBL" id="PGOL01035940">
    <property type="protein sequence ID" value="PKI26166.1"/>
    <property type="molecule type" value="Genomic_DNA"/>
</dbReference>
<dbReference type="Proteomes" id="UP000233551">
    <property type="component" value="Unassembled WGS sequence"/>
</dbReference>
<proteinExistence type="predicted"/>
<name>A0A2I0HFL0_PUNGR</name>